<dbReference type="Proteomes" id="UP000829196">
    <property type="component" value="Unassembled WGS sequence"/>
</dbReference>
<reference evidence="2" key="1">
    <citation type="journal article" date="2022" name="Front. Genet.">
        <title>Chromosome-Scale Assembly of the Dendrobium nobile Genome Provides Insights Into the Molecular Mechanism of the Biosynthesis of the Medicinal Active Ingredient of Dendrobium.</title>
        <authorList>
            <person name="Xu Q."/>
            <person name="Niu S.-C."/>
            <person name="Li K.-L."/>
            <person name="Zheng P.-J."/>
            <person name="Zhang X.-J."/>
            <person name="Jia Y."/>
            <person name="Liu Y."/>
            <person name="Niu Y.-X."/>
            <person name="Yu L.-H."/>
            <person name="Chen D.-F."/>
            <person name="Zhang G.-Q."/>
        </authorList>
    </citation>
    <scope>NUCLEOTIDE SEQUENCE</scope>
    <source>
        <tissue evidence="2">Leaf</tissue>
    </source>
</reference>
<dbReference type="EMBL" id="JAGYWB010000006">
    <property type="protein sequence ID" value="KAI0519241.1"/>
    <property type="molecule type" value="Genomic_DNA"/>
</dbReference>
<organism evidence="2 3">
    <name type="scientific">Dendrobium nobile</name>
    <name type="common">Orchid</name>
    <dbReference type="NCBI Taxonomy" id="94219"/>
    <lineage>
        <taxon>Eukaryota</taxon>
        <taxon>Viridiplantae</taxon>
        <taxon>Streptophyta</taxon>
        <taxon>Embryophyta</taxon>
        <taxon>Tracheophyta</taxon>
        <taxon>Spermatophyta</taxon>
        <taxon>Magnoliopsida</taxon>
        <taxon>Liliopsida</taxon>
        <taxon>Asparagales</taxon>
        <taxon>Orchidaceae</taxon>
        <taxon>Epidendroideae</taxon>
        <taxon>Malaxideae</taxon>
        <taxon>Dendrobiinae</taxon>
        <taxon>Dendrobium</taxon>
    </lineage>
</organism>
<name>A0A8T3BUA6_DENNO</name>
<evidence type="ECO:0000256" key="1">
    <source>
        <dbReference type="SAM" id="MobiDB-lite"/>
    </source>
</evidence>
<evidence type="ECO:0000313" key="2">
    <source>
        <dbReference type="EMBL" id="KAI0519241.1"/>
    </source>
</evidence>
<dbReference type="AlphaFoldDB" id="A0A8T3BUA6"/>
<comment type="caution">
    <text evidence="2">The sequence shown here is derived from an EMBL/GenBank/DDBJ whole genome shotgun (WGS) entry which is preliminary data.</text>
</comment>
<protein>
    <submittedName>
        <fullName evidence="2">Uncharacterized protein</fullName>
    </submittedName>
</protein>
<feature type="region of interest" description="Disordered" evidence="1">
    <location>
        <begin position="1"/>
        <end position="20"/>
    </location>
</feature>
<accession>A0A8T3BUA6</accession>
<keyword evidence="3" id="KW-1185">Reference proteome</keyword>
<proteinExistence type="predicted"/>
<gene>
    <name evidence="2" type="ORF">KFK09_006683</name>
</gene>
<sequence length="76" mass="7991">MGCAASKQEKKRRPSRGQIKARSAKILFGCASPKACRSGDGNDNACNDCIGVGGGGTDDYYMATDCGRMPELKSNN</sequence>
<evidence type="ECO:0000313" key="3">
    <source>
        <dbReference type="Proteomes" id="UP000829196"/>
    </source>
</evidence>